<dbReference type="AlphaFoldDB" id="A0A9X0CNM4"/>
<comment type="caution">
    <text evidence="2">The sequence shown here is derived from an EMBL/GenBank/DDBJ whole genome shotgun (WGS) entry which is preliminary data.</text>
</comment>
<dbReference type="CDD" id="cd19757">
    <property type="entry name" value="Bbox1"/>
    <property type="match status" value="1"/>
</dbReference>
<dbReference type="EMBL" id="MU826891">
    <property type="protein sequence ID" value="KAJ7369716.1"/>
    <property type="molecule type" value="Genomic_DNA"/>
</dbReference>
<evidence type="ECO:0000313" key="2">
    <source>
        <dbReference type="EMBL" id="KAJ7369716.1"/>
    </source>
</evidence>
<keyword evidence="3" id="KW-1185">Reference proteome</keyword>
<dbReference type="OrthoDB" id="8923991at2759"/>
<organism evidence="2 3">
    <name type="scientific">Desmophyllum pertusum</name>
    <dbReference type="NCBI Taxonomy" id="174260"/>
    <lineage>
        <taxon>Eukaryota</taxon>
        <taxon>Metazoa</taxon>
        <taxon>Cnidaria</taxon>
        <taxon>Anthozoa</taxon>
        <taxon>Hexacorallia</taxon>
        <taxon>Scleractinia</taxon>
        <taxon>Caryophylliina</taxon>
        <taxon>Caryophylliidae</taxon>
        <taxon>Desmophyllum</taxon>
    </lineage>
</organism>
<dbReference type="Proteomes" id="UP001163046">
    <property type="component" value="Unassembled WGS sequence"/>
</dbReference>
<proteinExistence type="predicted"/>
<sequence>MAESSEYEKGFSFSLHIISLSRKKATCAFRGGGKSPEINQKSDDTQSSQSSTSTPSTSSVRSTRAPAIYRFYKDAVTCRRITHCQYRPRRSVKNGPELDDVDADDADIDYCTATGLDQPSSSAETTDLASVLEAANELLLEWRASKAPKQNWGQRSTILNESWVSLRETLMNTTVSGYAVNETSCMKCSEHVAVVRCYDCHIHTRLCGHCDQLIHEMQPFHDRDGSTGGFWKPIPPTVSLDCDGQWISVGM</sequence>
<gene>
    <name evidence="2" type="ORF">OS493_036998</name>
</gene>
<evidence type="ECO:0000256" key="1">
    <source>
        <dbReference type="SAM" id="MobiDB-lite"/>
    </source>
</evidence>
<feature type="region of interest" description="Disordered" evidence="1">
    <location>
        <begin position="31"/>
        <end position="62"/>
    </location>
</feature>
<protein>
    <submittedName>
        <fullName evidence="2">Uncharacterized protein</fullName>
    </submittedName>
</protein>
<accession>A0A9X0CNM4</accession>
<name>A0A9X0CNM4_9CNID</name>
<evidence type="ECO:0000313" key="3">
    <source>
        <dbReference type="Proteomes" id="UP001163046"/>
    </source>
</evidence>
<feature type="compositionally biased region" description="Low complexity" evidence="1">
    <location>
        <begin position="45"/>
        <end position="62"/>
    </location>
</feature>
<reference evidence="2" key="1">
    <citation type="submission" date="2023-01" db="EMBL/GenBank/DDBJ databases">
        <title>Genome assembly of the deep-sea coral Lophelia pertusa.</title>
        <authorList>
            <person name="Herrera S."/>
            <person name="Cordes E."/>
        </authorList>
    </citation>
    <scope>NUCLEOTIDE SEQUENCE</scope>
    <source>
        <strain evidence="2">USNM1676648</strain>
        <tissue evidence="2">Polyp</tissue>
    </source>
</reference>